<accession>A0A0C3B6G5</accession>
<dbReference type="AlphaFoldDB" id="A0A0C3B6G5"/>
<dbReference type="Proteomes" id="UP000054097">
    <property type="component" value="Unassembled WGS sequence"/>
</dbReference>
<sequence length="668" mass="72704">MATGIIQTLVPSDTWVQSVVIRNPILNLYNSRGKSTKKKKKQNIEIWNRTNATTFNDNNTTGIAGSFSPVTIDLSQVSELEVSIYIDQNLVGIPFFLNANLGSDDRVLYTPEPCTCTTAGHNIIYVVIEPSWSSKSFPWGLAGDFAWGVTIVSTKQTILINSSRLEIYALTNVLPAFFKNRIEVIFLRKLPKRMTGHPTSSQQPSKTSGYSYDTIGGKSHFGLEPKGGNFDVTKWTLSTNRGHRVNCYDQAASVQTGLGLAPGPSSMWHIMAPYGYIRSTNLIGVGQCNNPFYERKHTKPMIGNNDPNRTNFKNHAFVETSGHLIADACAGPHLATQTLDAYVLASIEQPGDTESTTTLYNDHPDYGPGTSVNAKITAGVTSLNIVIPLIVPPLTPGEEDITESLDISVKAAMERATILPGRNPAITFTNADLTKIDQLVRSHSNAPVVHHSNRVSTRGSALEWVLQSPGNDPTCIEVVVLASARDAKNYFASYLRRYQAPLEEIFIAPSPGPLRAMAGLCLVSPQDVNHGHAIWVVGNVFAYLNGPMSVEDLYNTYIKEVNQSLIDGASFGEANPLRPVVSDIQGPRQVKVGEEFSLNVSVSGSVHSSVDTGDNDTVVLVSQDPYHSFQFLAEQEGKQTLGFAFAHATTGFVVTEFVEINVVSEAQA</sequence>
<keyword evidence="2" id="KW-1185">Reference proteome</keyword>
<name>A0A0C3B6G5_SERVB</name>
<dbReference type="HOGENOM" id="CLU_411126_0_0_1"/>
<evidence type="ECO:0000313" key="2">
    <source>
        <dbReference type="Proteomes" id="UP000054097"/>
    </source>
</evidence>
<reference evidence="1 2" key="1">
    <citation type="submission" date="2014-04" db="EMBL/GenBank/DDBJ databases">
        <authorList>
            <consortium name="DOE Joint Genome Institute"/>
            <person name="Kuo A."/>
            <person name="Zuccaro A."/>
            <person name="Kohler A."/>
            <person name="Nagy L.G."/>
            <person name="Floudas D."/>
            <person name="Copeland A."/>
            <person name="Barry K.W."/>
            <person name="Cichocki N."/>
            <person name="Veneault-Fourrey C."/>
            <person name="LaButti K."/>
            <person name="Lindquist E.A."/>
            <person name="Lipzen A."/>
            <person name="Lundell T."/>
            <person name="Morin E."/>
            <person name="Murat C."/>
            <person name="Sun H."/>
            <person name="Tunlid A."/>
            <person name="Henrissat B."/>
            <person name="Grigoriev I.V."/>
            <person name="Hibbett D.S."/>
            <person name="Martin F."/>
            <person name="Nordberg H.P."/>
            <person name="Cantor M.N."/>
            <person name="Hua S.X."/>
        </authorList>
    </citation>
    <scope>NUCLEOTIDE SEQUENCE [LARGE SCALE GENOMIC DNA]</scope>
    <source>
        <strain evidence="1 2">MAFF 305830</strain>
    </source>
</reference>
<dbReference type="EMBL" id="KN824297">
    <property type="protein sequence ID" value="KIM27724.1"/>
    <property type="molecule type" value="Genomic_DNA"/>
</dbReference>
<reference evidence="2" key="2">
    <citation type="submission" date="2015-01" db="EMBL/GenBank/DDBJ databases">
        <title>Evolutionary Origins and Diversification of the Mycorrhizal Mutualists.</title>
        <authorList>
            <consortium name="DOE Joint Genome Institute"/>
            <consortium name="Mycorrhizal Genomics Consortium"/>
            <person name="Kohler A."/>
            <person name="Kuo A."/>
            <person name="Nagy L.G."/>
            <person name="Floudas D."/>
            <person name="Copeland A."/>
            <person name="Barry K.W."/>
            <person name="Cichocki N."/>
            <person name="Veneault-Fourrey C."/>
            <person name="LaButti K."/>
            <person name="Lindquist E.A."/>
            <person name="Lipzen A."/>
            <person name="Lundell T."/>
            <person name="Morin E."/>
            <person name="Murat C."/>
            <person name="Riley R."/>
            <person name="Ohm R."/>
            <person name="Sun H."/>
            <person name="Tunlid A."/>
            <person name="Henrissat B."/>
            <person name="Grigoriev I.V."/>
            <person name="Hibbett D.S."/>
            <person name="Martin F."/>
        </authorList>
    </citation>
    <scope>NUCLEOTIDE SEQUENCE [LARGE SCALE GENOMIC DNA]</scope>
    <source>
        <strain evidence="2">MAFF 305830</strain>
    </source>
</reference>
<dbReference type="OrthoDB" id="5121585at2759"/>
<protein>
    <submittedName>
        <fullName evidence="1">Uncharacterized protein</fullName>
    </submittedName>
</protein>
<proteinExistence type="predicted"/>
<gene>
    <name evidence="1" type="ORF">M408DRAFT_310561</name>
</gene>
<organism evidence="1 2">
    <name type="scientific">Serendipita vermifera MAFF 305830</name>
    <dbReference type="NCBI Taxonomy" id="933852"/>
    <lineage>
        <taxon>Eukaryota</taxon>
        <taxon>Fungi</taxon>
        <taxon>Dikarya</taxon>
        <taxon>Basidiomycota</taxon>
        <taxon>Agaricomycotina</taxon>
        <taxon>Agaricomycetes</taxon>
        <taxon>Sebacinales</taxon>
        <taxon>Serendipitaceae</taxon>
        <taxon>Serendipita</taxon>
    </lineage>
</organism>
<evidence type="ECO:0000313" key="1">
    <source>
        <dbReference type="EMBL" id="KIM27724.1"/>
    </source>
</evidence>